<dbReference type="PANTHER" id="PTHR43977">
    <property type="entry name" value="STRUCTURAL MAINTENANCE OF CHROMOSOMES PROTEIN 3"/>
    <property type="match status" value="1"/>
</dbReference>
<dbReference type="EMBL" id="MAGO01000007">
    <property type="protein sequence ID" value="OCC15018.1"/>
    <property type="molecule type" value="Genomic_DNA"/>
</dbReference>
<dbReference type="InterPro" id="IPR011890">
    <property type="entry name" value="SMC_prok"/>
</dbReference>
<comment type="function">
    <text evidence="6">Required for chromosome condensation and partitioning.</text>
</comment>
<proteinExistence type="inferred from homology"/>
<evidence type="ECO:0000256" key="2">
    <source>
        <dbReference type="ARBA" id="ARBA00022741"/>
    </source>
</evidence>
<dbReference type="GO" id="GO:0005524">
    <property type="term" value="F:ATP binding"/>
    <property type="evidence" value="ECO:0007669"/>
    <property type="project" value="UniProtKB-UniRule"/>
</dbReference>
<feature type="binding site" evidence="6">
    <location>
        <begin position="33"/>
        <end position="40"/>
    </location>
    <ligand>
        <name>ATP</name>
        <dbReference type="ChEBI" id="CHEBI:30616"/>
    </ligand>
</feature>
<comment type="subunit">
    <text evidence="6">Homodimer.</text>
</comment>
<name>A0A1B9F511_9BACT</name>
<dbReference type="Pfam" id="PF02463">
    <property type="entry name" value="SMC_N"/>
    <property type="match status" value="1"/>
</dbReference>
<dbReference type="PATRIC" id="fig|1156395.6.peg.1518"/>
<feature type="coiled-coil region" evidence="6">
    <location>
        <begin position="642"/>
        <end position="893"/>
    </location>
</feature>
<feature type="coiled-coil region" evidence="6">
    <location>
        <begin position="162"/>
        <end position="203"/>
    </location>
</feature>
<sequence>MKLKRLVIRGFKSFPDRTILSFPSQGVSAIVGPNGCGKSNILDAIRWVLGEQSPKMLRARSMDEVIYSGPNGRGVGYAEVKMVLEEVGGKKSVEIARRLYKSGETNYLLDGRPVRLKDIQYLFMDTGSGTRAYALVDQGQVSRFVEMGPEERKTLIEEAAGISKYKQKRRETEVRLKKTLENIERLNDILTEVKRERKEAKRDAEVALKYQALKADYHKVKKAILGSTYKKYIEKKEEIEVKLKDIRLKVLALDSDLGRIHSSLSRLEDEVFTLEERYNERSEEEKRLSQQLREHKLKTEQREEHLRRLTDDLRERELRIKDISHRTKGLISKKESLKERIHLKNDQIRLLEGKINELVAAKRDVEALVLEIKEELESLKDRFVDVSSNLARKEGELKASLKQKAEIQNRISKIQQKILELSKREKILTQELEDKNERYLALKLEQDSLSQKIQDIQAELKEIQEKEREIKQKFEKVSQDLGVSTQRMTALSEIVEGGLDLFESTRRFLKELKRKDIPFKGILVDFLNIEPGKERIVEKALSEVVLQGILFENKDTMKAAKDLLSEMELDGPIWLFWMEEKAESEPSMEKDAPLLSFIDAPHDVLPPILRRLSGLKPSNNMWIDGDGEALFLGKEVEKGDGLIERRAELLSLKNKVAELQKEYNSLKKALEEVLVSRQEKEKRLKEIRTMASKNRDESIKLEASLVHLKKELQGFKDRLQGLRLEKSALELDYKEMEGTDGLLQERVEALRKQLADIQGKLDERKQALADYEKVLKSRDENISQLKQELTKERTMLEGSERDLNGVEKALRKLEKERVSLDSEISKAREQIERQRNDLFSAKDLISKNEVRLYEIQEAKEEVYRGLRSIRDKIANLSKEKADLEAKRRKLVEALHASELSLSRVLERMNSVNDEAKEAFSQDIEEVWEEWASLMHLAKDLNKELKRLKKAMDSLGPVNHSAVDKLKELDERVLFLEEQLKDLEGSYRDLKEAISKIDSRCRLRLKDAIKGINEQLEQVFSLLFEGGSARLSVSGEERDILDVGIDFMVKLPGKSVRSLNLLSGGEKALSALSLIFSIFFLKPAPFCVLDEVDAALDEANCLRFARLLKEVAKRSQVILITHNPRVMEAADCLFGVTMEEKGVSKLVSVRLESFNA</sequence>
<gene>
    <name evidence="6" type="primary">smc</name>
    <name evidence="8" type="ORF">DBT_1504</name>
</gene>
<dbReference type="Gene3D" id="1.10.287.1490">
    <property type="match status" value="2"/>
</dbReference>
<dbReference type="AlphaFoldDB" id="A0A1B9F511"/>
<dbReference type="Proteomes" id="UP000093080">
    <property type="component" value="Unassembled WGS sequence"/>
</dbReference>
<keyword evidence="1 6" id="KW-0963">Cytoplasm</keyword>
<dbReference type="STRING" id="1156395.DBT_1504"/>
<comment type="domain">
    <text evidence="6">Contains large globular domains required for ATP hydrolysis at each terminus and a third globular domain forming a flexible hinge near the middle of the molecule. These domains are separated by coiled-coil structures.</text>
</comment>
<feature type="coiled-coil region" evidence="6">
    <location>
        <begin position="229"/>
        <end position="480"/>
    </location>
</feature>
<organism evidence="8 9">
    <name type="scientific">Dissulfuribacter thermophilus</name>
    <dbReference type="NCBI Taxonomy" id="1156395"/>
    <lineage>
        <taxon>Bacteria</taxon>
        <taxon>Pseudomonadati</taxon>
        <taxon>Thermodesulfobacteriota</taxon>
        <taxon>Dissulfuribacteria</taxon>
        <taxon>Dissulfuribacterales</taxon>
        <taxon>Dissulfuribacteraceae</taxon>
        <taxon>Dissulfuribacter</taxon>
    </lineage>
</organism>
<evidence type="ECO:0000313" key="8">
    <source>
        <dbReference type="EMBL" id="OCC15018.1"/>
    </source>
</evidence>
<dbReference type="InterPro" id="IPR024704">
    <property type="entry name" value="SMC"/>
</dbReference>
<reference evidence="8 9" key="1">
    <citation type="submission" date="2016-06" db="EMBL/GenBank/DDBJ databases">
        <title>Respiratory ammonification of nitrate coupled to the oxidation of elemental sulfur in deep-sea autotrophic thermophilic bacteria.</title>
        <authorList>
            <person name="Slobodkina G.B."/>
            <person name="Mardanov A.V."/>
            <person name="Ravin N.V."/>
            <person name="Frolova A.A."/>
            <person name="Viryasiv M.B."/>
            <person name="Chernyh N.A."/>
            <person name="Bonch-Osmolovskaya E.A."/>
            <person name="Slobodkin A.I."/>
        </authorList>
    </citation>
    <scope>NUCLEOTIDE SEQUENCE [LARGE SCALE GENOMIC DNA]</scope>
    <source>
        <strain evidence="8 9">S69</strain>
    </source>
</reference>
<dbReference type="GO" id="GO:0007062">
    <property type="term" value="P:sister chromatid cohesion"/>
    <property type="evidence" value="ECO:0007669"/>
    <property type="project" value="InterPro"/>
</dbReference>
<keyword evidence="3 6" id="KW-0067">ATP-binding</keyword>
<keyword evidence="2 6" id="KW-0547">Nucleotide-binding</keyword>
<dbReference type="GO" id="GO:0016887">
    <property type="term" value="F:ATP hydrolysis activity"/>
    <property type="evidence" value="ECO:0007669"/>
    <property type="project" value="InterPro"/>
</dbReference>
<dbReference type="InterPro" id="IPR003395">
    <property type="entry name" value="RecF/RecN/SMC_N"/>
</dbReference>
<dbReference type="GO" id="GO:0006260">
    <property type="term" value="P:DNA replication"/>
    <property type="evidence" value="ECO:0007669"/>
    <property type="project" value="UniProtKB-UniRule"/>
</dbReference>
<feature type="domain" description="RecF/RecN/SMC N-terminal" evidence="7">
    <location>
        <begin position="3"/>
        <end position="1144"/>
    </location>
</feature>
<dbReference type="GO" id="GO:0030261">
    <property type="term" value="P:chromosome condensation"/>
    <property type="evidence" value="ECO:0007669"/>
    <property type="project" value="InterPro"/>
</dbReference>
<dbReference type="Gene3D" id="3.40.50.300">
    <property type="entry name" value="P-loop containing nucleotide triphosphate hydrolases"/>
    <property type="match status" value="2"/>
</dbReference>
<accession>A0A1B9F511</accession>
<evidence type="ECO:0000259" key="7">
    <source>
        <dbReference type="Pfam" id="PF02463"/>
    </source>
</evidence>
<dbReference type="GO" id="GO:0005737">
    <property type="term" value="C:cytoplasm"/>
    <property type="evidence" value="ECO:0007669"/>
    <property type="project" value="UniProtKB-SubCell"/>
</dbReference>
<evidence type="ECO:0000256" key="1">
    <source>
        <dbReference type="ARBA" id="ARBA00022490"/>
    </source>
</evidence>
<keyword evidence="9" id="KW-1185">Reference proteome</keyword>
<evidence type="ECO:0000256" key="6">
    <source>
        <dbReference type="HAMAP-Rule" id="MF_01894"/>
    </source>
</evidence>
<dbReference type="GO" id="GO:0003677">
    <property type="term" value="F:DNA binding"/>
    <property type="evidence" value="ECO:0007669"/>
    <property type="project" value="UniProtKB-UniRule"/>
</dbReference>
<dbReference type="SUPFAM" id="SSF52540">
    <property type="entry name" value="P-loop containing nucleoside triphosphate hydrolases"/>
    <property type="match status" value="1"/>
</dbReference>
<evidence type="ECO:0000256" key="4">
    <source>
        <dbReference type="ARBA" id="ARBA00023054"/>
    </source>
</evidence>
<keyword evidence="5 6" id="KW-0238">DNA-binding</keyword>
<protein>
    <recommendedName>
        <fullName evidence="6">Chromosome partition protein Smc</fullName>
    </recommendedName>
</protein>
<evidence type="ECO:0000256" key="5">
    <source>
        <dbReference type="ARBA" id="ARBA00023125"/>
    </source>
</evidence>
<dbReference type="HAMAP" id="MF_01894">
    <property type="entry name" value="Smc_prok"/>
    <property type="match status" value="1"/>
</dbReference>
<comment type="caution">
    <text evidence="8">The sequence shown here is derived from an EMBL/GenBank/DDBJ whole genome shotgun (WGS) entry which is preliminary data.</text>
</comment>
<dbReference type="PIRSF" id="PIRSF005719">
    <property type="entry name" value="SMC"/>
    <property type="match status" value="1"/>
</dbReference>
<comment type="similarity">
    <text evidence="6">Belongs to the SMC family.</text>
</comment>
<dbReference type="InterPro" id="IPR027417">
    <property type="entry name" value="P-loop_NTPase"/>
</dbReference>
<comment type="subcellular location">
    <subcellularLocation>
        <location evidence="6">Cytoplasm</location>
    </subcellularLocation>
</comment>
<dbReference type="GO" id="GO:0007059">
    <property type="term" value="P:chromosome segregation"/>
    <property type="evidence" value="ECO:0007669"/>
    <property type="project" value="UniProtKB-UniRule"/>
</dbReference>
<evidence type="ECO:0000313" key="9">
    <source>
        <dbReference type="Proteomes" id="UP000093080"/>
    </source>
</evidence>
<keyword evidence="4 6" id="KW-0175">Coiled coil</keyword>
<feature type="coiled-coil region" evidence="6">
    <location>
        <begin position="958"/>
        <end position="999"/>
    </location>
</feature>
<evidence type="ECO:0000256" key="3">
    <source>
        <dbReference type="ARBA" id="ARBA00022840"/>
    </source>
</evidence>
<dbReference type="CDD" id="cd03278">
    <property type="entry name" value="ABC_SMC_barmotin"/>
    <property type="match status" value="1"/>
</dbReference>